<evidence type="ECO:0000256" key="8">
    <source>
        <dbReference type="SAM" id="MobiDB-lite"/>
    </source>
</evidence>
<keyword evidence="4" id="KW-0418">Kinase</keyword>
<dbReference type="GO" id="GO:0019674">
    <property type="term" value="P:NAD+ metabolic process"/>
    <property type="evidence" value="ECO:0007669"/>
    <property type="project" value="InterPro"/>
</dbReference>
<evidence type="ECO:0000256" key="4">
    <source>
        <dbReference type="ARBA" id="ARBA00022777"/>
    </source>
</evidence>
<dbReference type="Pfam" id="PF22741">
    <property type="entry name" value="PTP-NADK"/>
    <property type="match status" value="1"/>
</dbReference>
<evidence type="ECO:0000313" key="10">
    <source>
        <dbReference type="EMBL" id="CAD8576638.1"/>
    </source>
</evidence>
<dbReference type="InterPro" id="IPR002504">
    <property type="entry name" value="NADK"/>
</dbReference>
<dbReference type="SUPFAM" id="SSF52799">
    <property type="entry name" value="(Phosphotyrosine protein) phosphatases II"/>
    <property type="match status" value="1"/>
</dbReference>
<protein>
    <recommendedName>
        <fullName evidence="9">Tyrosine specific protein phosphatases domain-containing protein</fullName>
    </recommendedName>
</protein>
<dbReference type="EMBL" id="HBEW01000906">
    <property type="protein sequence ID" value="CAD8576638.1"/>
    <property type="molecule type" value="Transcribed_RNA"/>
</dbReference>
<dbReference type="HAMAP" id="MF_00361">
    <property type="entry name" value="NAD_kinase"/>
    <property type="match status" value="1"/>
</dbReference>
<feature type="region of interest" description="Disordered" evidence="8">
    <location>
        <begin position="48"/>
        <end position="76"/>
    </location>
</feature>
<keyword evidence="5" id="KW-0067">ATP-binding</keyword>
<evidence type="ECO:0000259" key="9">
    <source>
        <dbReference type="PROSITE" id="PS50056"/>
    </source>
</evidence>
<name>A0A7S0KC52_9CHLO</name>
<feature type="domain" description="Tyrosine specific protein phosphatases" evidence="9">
    <location>
        <begin position="316"/>
        <end position="360"/>
    </location>
</feature>
<evidence type="ECO:0000256" key="5">
    <source>
        <dbReference type="ARBA" id="ARBA00022840"/>
    </source>
</evidence>
<dbReference type="GO" id="GO:0016787">
    <property type="term" value="F:hydrolase activity"/>
    <property type="evidence" value="ECO:0007669"/>
    <property type="project" value="UniProtKB-ARBA"/>
</dbReference>
<dbReference type="InterPro" id="IPR029021">
    <property type="entry name" value="Prot-tyrosine_phosphatase-like"/>
</dbReference>
<keyword evidence="6" id="KW-0521">NADP</keyword>
<evidence type="ECO:0000256" key="3">
    <source>
        <dbReference type="ARBA" id="ARBA00022741"/>
    </source>
</evidence>
<dbReference type="GO" id="GO:0005524">
    <property type="term" value="F:ATP binding"/>
    <property type="evidence" value="ECO:0007669"/>
    <property type="project" value="UniProtKB-KW"/>
</dbReference>
<evidence type="ECO:0000256" key="1">
    <source>
        <dbReference type="ARBA" id="ARBA00010995"/>
    </source>
</evidence>
<dbReference type="PROSITE" id="PS50056">
    <property type="entry name" value="TYR_PHOSPHATASE_2"/>
    <property type="match status" value="1"/>
</dbReference>
<keyword evidence="3" id="KW-0547">Nucleotide-binding</keyword>
<dbReference type="InterPro" id="IPR055214">
    <property type="entry name" value="PTP-NADK"/>
</dbReference>
<dbReference type="InterPro" id="IPR016064">
    <property type="entry name" value="NAD/diacylglycerol_kinase_sf"/>
</dbReference>
<keyword evidence="2" id="KW-0808">Transferase</keyword>
<dbReference type="InterPro" id="IPR016130">
    <property type="entry name" value="Tyr_Pase_AS"/>
</dbReference>
<dbReference type="SMART" id="SM00404">
    <property type="entry name" value="PTPc_motif"/>
    <property type="match status" value="1"/>
</dbReference>
<feature type="compositionally biased region" description="Basic and acidic residues" evidence="8">
    <location>
        <begin position="50"/>
        <end position="63"/>
    </location>
</feature>
<dbReference type="PANTHER" id="PTHR20275:SF6">
    <property type="entry name" value="NAD KINASE 2, CHLOROPLASTIC"/>
    <property type="match status" value="1"/>
</dbReference>
<dbReference type="FunFam" id="2.60.200.30:FF:000009">
    <property type="entry name" value="Poly(P)/ATP NAD kinase"/>
    <property type="match status" value="1"/>
</dbReference>
<keyword evidence="7" id="KW-0520">NAD</keyword>
<dbReference type="PANTHER" id="PTHR20275">
    <property type="entry name" value="NAD KINASE"/>
    <property type="match status" value="1"/>
</dbReference>
<dbReference type="InterPro" id="IPR003595">
    <property type="entry name" value="Tyr_Pase_cat"/>
</dbReference>
<organism evidence="10">
    <name type="scientific">Ostreococcus mediterraneus</name>
    <dbReference type="NCBI Taxonomy" id="1486918"/>
    <lineage>
        <taxon>Eukaryota</taxon>
        <taxon>Viridiplantae</taxon>
        <taxon>Chlorophyta</taxon>
        <taxon>Mamiellophyceae</taxon>
        <taxon>Mamiellales</taxon>
        <taxon>Bathycoccaceae</taxon>
        <taxon>Ostreococcus</taxon>
    </lineage>
</organism>
<dbReference type="InterPro" id="IPR017437">
    <property type="entry name" value="ATP-NAD_kinase_PpnK-typ_C"/>
</dbReference>
<comment type="similarity">
    <text evidence="1">Belongs to the NAD kinase family.</text>
</comment>
<dbReference type="Pfam" id="PF01513">
    <property type="entry name" value="NAD_kinase"/>
    <property type="match status" value="1"/>
</dbReference>
<dbReference type="GO" id="GO:0006741">
    <property type="term" value="P:NADP+ biosynthetic process"/>
    <property type="evidence" value="ECO:0007669"/>
    <property type="project" value="InterPro"/>
</dbReference>
<evidence type="ECO:0000256" key="2">
    <source>
        <dbReference type="ARBA" id="ARBA00022679"/>
    </source>
</evidence>
<gene>
    <name evidence="10" type="ORF">OMED0929_LOCUS782</name>
</gene>
<dbReference type="PROSITE" id="PS00383">
    <property type="entry name" value="TYR_PHOSPHATASE_1"/>
    <property type="match status" value="1"/>
</dbReference>
<reference evidence="10" key="1">
    <citation type="submission" date="2021-01" db="EMBL/GenBank/DDBJ databases">
        <authorList>
            <person name="Corre E."/>
            <person name="Pelletier E."/>
            <person name="Niang G."/>
            <person name="Scheremetjew M."/>
            <person name="Finn R."/>
            <person name="Kale V."/>
            <person name="Holt S."/>
            <person name="Cochrane G."/>
            <person name="Meng A."/>
            <person name="Brown T."/>
            <person name="Cohen L."/>
        </authorList>
    </citation>
    <scope>NUCLEOTIDE SEQUENCE</scope>
    <source>
        <strain evidence="10">Clade-D-RCC2572</strain>
    </source>
</reference>
<dbReference type="Gene3D" id="2.60.200.30">
    <property type="entry name" value="Probable inorganic polyphosphate/atp-NAD kinase, domain 2"/>
    <property type="match status" value="1"/>
</dbReference>
<dbReference type="Gene3D" id="3.40.50.10330">
    <property type="entry name" value="Probable inorganic polyphosphate/atp-NAD kinase, domain 1"/>
    <property type="match status" value="1"/>
</dbReference>
<dbReference type="AlphaFoldDB" id="A0A7S0KC52"/>
<dbReference type="Pfam" id="PF20143">
    <property type="entry name" value="NAD_kinase_C"/>
    <property type="match status" value="1"/>
</dbReference>
<dbReference type="GO" id="GO:0003951">
    <property type="term" value="F:NAD+ kinase activity"/>
    <property type="evidence" value="ECO:0007669"/>
    <property type="project" value="InterPro"/>
</dbReference>
<dbReference type="InterPro" id="IPR017438">
    <property type="entry name" value="ATP-NAD_kinase_N"/>
</dbReference>
<dbReference type="Gene3D" id="3.90.190.10">
    <property type="entry name" value="Protein tyrosine phosphatase superfamily"/>
    <property type="match status" value="1"/>
</dbReference>
<dbReference type="SUPFAM" id="SSF111331">
    <property type="entry name" value="NAD kinase/diacylglycerol kinase-like"/>
    <property type="match status" value="1"/>
</dbReference>
<evidence type="ECO:0000256" key="6">
    <source>
        <dbReference type="ARBA" id="ARBA00022857"/>
    </source>
</evidence>
<dbReference type="InterPro" id="IPR000387">
    <property type="entry name" value="Tyr_Pase_dom"/>
</dbReference>
<accession>A0A7S0KC52</accession>
<proteinExistence type="inferred from homology"/>
<sequence length="815" mass="89281">MAAHASIVGGLSASLAARSPINTFMRSPSSQNNVRWLARRGGAQIVCKGQDSRSTRATMESERYPTTTDSANGGDEIVKSGSGKLRSVEFPNKAHDSYVPLPQLAHALERAVLASFAEVLSQECEVDFSNNTLDACSGEITEALGRVIVYSSAAEVAGRFSNNLRAKELERLRAALWELRVLLEKECDEAGGCSVTVRHRFEALRSASLDLVHPNRRAPNAPSGTAIPNLQLVPEVSNEEITAYYRGGQPTAEGRAWLVRNNFKTVIDLRGEDRQNQWLQSFGGGHAGKGKFGPDALNIVHIPIPDMEPPSYEDVQRFIDTVNDVALRPILVHCKAGIGRTGSLVACWRVHQGMDVEQALAEESLVCDFGSIAQEAFVREYAAKLNNNEFNGAQFIAEHVDGISGEQNKTKAVGEHSSLSDAPDMYIIRTDGFTCTRELVENRELKISHPSTQQLVLVWRTQPRRVFLLKKIGIALLPQLIEVAHAMMTMGITVILDEDVMFELRHADIEDTIHRASVLKRAEELRKVDGVIPQQDWGTIDIVCCLGGDGVILHASKLFQGPCPPLLGFHFGSLGFLTSHPSDEMAASLLQSVGRGKPVANIQGGVPITLRMRLECTLVKAKDKTEAGGSGQPLKRITVLNELLVDRGPSPYLSQIEAYDRGQLITTVQADGVIIATATGSTAYSVSAGGSMVHPNVPAVLMTPICPHTLSFRPVIFPDSVEIELRVAEDARCSAWVSFDGRDRCELESGDSIFVRMSQYPIPTVNYADQTGDFISSLRRCLRWNERELQLAFDSSQRDALRKISEQAQELNDLK</sequence>
<evidence type="ECO:0000256" key="7">
    <source>
        <dbReference type="ARBA" id="ARBA00023027"/>
    </source>
</evidence>